<feature type="signal peptide" evidence="2">
    <location>
        <begin position="1"/>
        <end position="28"/>
    </location>
</feature>
<dbReference type="GO" id="GO:0043113">
    <property type="term" value="P:receptor clustering"/>
    <property type="evidence" value="ECO:0007669"/>
    <property type="project" value="TreeGrafter"/>
</dbReference>
<dbReference type="GO" id="GO:0045197">
    <property type="term" value="P:establishment or maintenance of epithelial cell apical/basal polarity"/>
    <property type="evidence" value="ECO:0007669"/>
    <property type="project" value="TreeGrafter"/>
</dbReference>
<dbReference type="Pfam" id="PF13306">
    <property type="entry name" value="LRR_5"/>
    <property type="match status" value="2"/>
</dbReference>
<dbReference type="GO" id="GO:0097120">
    <property type="term" value="P:receptor localization to synapse"/>
    <property type="evidence" value="ECO:0007669"/>
    <property type="project" value="TreeGrafter"/>
</dbReference>
<evidence type="ECO:0000313" key="3">
    <source>
        <dbReference type="EMBL" id="AZA14725.1"/>
    </source>
</evidence>
<dbReference type="RefSeq" id="WP_123930447.1">
    <property type="nucleotide sequence ID" value="NZ_CP033896.1"/>
</dbReference>
<dbReference type="KEGG" id="ccho:CCHOA_11770"/>
<dbReference type="InterPro" id="IPR050614">
    <property type="entry name" value="Synaptic_Scaffolding_LAP-MAGUK"/>
</dbReference>
<dbReference type="SUPFAM" id="SSF52058">
    <property type="entry name" value="L domain-like"/>
    <property type="match status" value="1"/>
</dbReference>
<dbReference type="AlphaFoldDB" id="A0A3G6J9C2"/>
<evidence type="ECO:0000256" key="1">
    <source>
        <dbReference type="SAM" id="MobiDB-lite"/>
    </source>
</evidence>
<dbReference type="PANTHER" id="PTHR23119:SF44">
    <property type="entry name" value="PROTEIN LAP4"/>
    <property type="match status" value="1"/>
</dbReference>
<name>A0A3G6J9C2_9CORY</name>
<dbReference type="Proteomes" id="UP000269019">
    <property type="component" value="Chromosome"/>
</dbReference>
<gene>
    <name evidence="3" type="ORF">CCHOA_11770</name>
</gene>
<dbReference type="GO" id="GO:0019901">
    <property type="term" value="F:protein kinase binding"/>
    <property type="evidence" value="ECO:0007669"/>
    <property type="project" value="TreeGrafter"/>
</dbReference>
<dbReference type="OrthoDB" id="3263608at2"/>
<feature type="region of interest" description="Disordered" evidence="1">
    <location>
        <begin position="29"/>
        <end position="51"/>
    </location>
</feature>
<evidence type="ECO:0000256" key="2">
    <source>
        <dbReference type="SAM" id="SignalP"/>
    </source>
</evidence>
<keyword evidence="2" id="KW-0732">Signal</keyword>
<feature type="region of interest" description="Disordered" evidence="1">
    <location>
        <begin position="445"/>
        <end position="465"/>
    </location>
</feature>
<sequence length="465" mass="48820" precursor="true">MQQHSTGAGRLAVCGAIALLTLSGCQVASSSSPNPGAASPTPSTGATSHPQGLTNREVWEATAFAYQPSSSGDGVAIRGFRNDTNPHPGQPVVFPDTDPTGQPITEIAPLAFCYTVCGDFITDDTQTEMPLATPIHEQRMILAIDRWPAQLRRIGDGAFTYNQLQHIPNHWGTITHIGAAAFEGNHLQSLPQSWEGVVDLGESAFAANKLTAIPASFGVLTTLPAWVFSGNQLQAIAGDFGNVTQIGAGAFSHNQLQRLPRNWGSIKTLADGAFADNALETLAPAWDGVTSIGQSAFAGNALRALPQQWGQVRSLGAGAFADNALQTLPSHWGELQEIPAEAFARNTITALPATFGAVTHIGVGAFQGNQIIEVPAAPALAVDDYAFADNRLLTVPSSWEQVLAHSEGSIAGNPLCGQQPTDTPIMTADGARIAPIACGYYPEPAVLPDDELEPEPTNADLAQTR</sequence>
<accession>A0A3G6J9C2</accession>
<dbReference type="InterPro" id="IPR032675">
    <property type="entry name" value="LRR_dom_sf"/>
</dbReference>
<keyword evidence="4" id="KW-1185">Reference proteome</keyword>
<protein>
    <recommendedName>
        <fullName evidence="5">Leucine-rich repeat domain-containing protein</fullName>
    </recommendedName>
</protein>
<proteinExistence type="predicted"/>
<dbReference type="InterPro" id="IPR026906">
    <property type="entry name" value="LRR_5"/>
</dbReference>
<dbReference type="GO" id="GO:0005886">
    <property type="term" value="C:plasma membrane"/>
    <property type="evidence" value="ECO:0007669"/>
    <property type="project" value="GOC"/>
</dbReference>
<reference evidence="3 4" key="1">
    <citation type="submission" date="2018-11" db="EMBL/GenBank/DDBJ databases">
        <authorList>
            <person name="Kleinhagauer T."/>
            <person name="Glaeser S.P."/>
            <person name="Spergser J."/>
            <person name="Ruckert C."/>
            <person name="Kaempfer P."/>
            <person name="Busse H.-J."/>
        </authorList>
    </citation>
    <scope>NUCLEOTIDE SEQUENCE [LARGE SCALE GENOMIC DNA]</scope>
    <source>
        <strain evidence="3 4">200CH</strain>
    </source>
</reference>
<dbReference type="PANTHER" id="PTHR23119">
    <property type="entry name" value="DISCS LARGE"/>
    <property type="match status" value="1"/>
</dbReference>
<dbReference type="GO" id="GO:0005912">
    <property type="term" value="C:adherens junction"/>
    <property type="evidence" value="ECO:0007669"/>
    <property type="project" value="TreeGrafter"/>
</dbReference>
<evidence type="ECO:0008006" key="5">
    <source>
        <dbReference type="Google" id="ProtNLM"/>
    </source>
</evidence>
<dbReference type="Gene3D" id="3.80.10.10">
    <property type="entry name" value="Ribonuclease Inhibitor"/>
    <property type="match status" value="2"/>
</dbReference>
<organism evidence="3 4">
    <name type="scientific">Corynebacterium choanae</name>
    <dbReference type="NCBI Taxonomy" id="1862358"/>
    <lineage>
        <taxon>Bacteria</taxon>
        <taxon>Bacillati</taxon>
        <taxon>Actinomycetota</taxon>
        <taxon>Actinomycetes</taxon>
        <taxon>Mycobacteriales</taxon>
        <taxon>Corynebacteriaceae</taxon>
        <taxon>Corynebacterium</taxon>
    </lineage>
</organism>
<dbReference type="EMBL" id="CP033896">
    <property type="protein sequence ID" value="AZA14725.1"/>
    <property type="molecule type" value="Genomic_DNA"/>
</dbReference>
<feature type="chain" id="PRO_5038488391" description="Leucine-rich repeat domain-containing protein" evidence="2">
    <location>
        <begin position="29"/>
        <end position="465"/>
    </location>
</feature>
<feature type="compositionally biased region" description="Low complexity" evidence="1">
    <location>
        <begin position="29"/>
        <end position="43"/>
    </location>
</feature>
<evidence type="ECO:0000313" key="4">
    <source>
        <dbReference type="Proteomes" id="UP000269019"/>
    </source>
</evidence>
<dbReference type="GO" id="GO:0098609">
    <property type="term" value="P:cell-cell adhesion"/>
    <property type="evidence" value="ECO:0007669"/>
    <property type="project" value="TreeGrafter"/>
</dbReference>